<keyword evidence="4 7" id="KW-0479">Metal-binding</keyword>
<feature type="binding site" evidence="7">
    <location>
        <position position="247"/>
    </location>
    <ligand>
        <name>Zn(2+)</name>
        <dbReference type="ChEBI" id="CHEBI:29105"/>
    </ligand>
</feature>
<dbReference type="HAMAP" id="MF_00687">
    <property type="entry name" value="KduI"/>
    <property type="match status" value="1"/>
</dbReference>
<feature type="binding site" evidence="7">
    <location>
        <position position="200"/>
    </location>
    <ligand>
        <name>Zn(2+)</name>
        <dbReference type="ChEBI" id="CHEBI:29105"/>
    </ligand>
</feature>
<dbReference type="PIRSF" id="PIRSF006625">
    <property type="entry name" value="KduI"/>
    <property type="match status" value="1"/>
</dbReference>
<evidence type="ECO:0000256" key="5">
    <source>
        <dbReference type="ARBA" id="ARBA00022833"/>
    </source>
</evidence>
<evidence type="ECO:0000256" key="1">
    <source>
        <dbReference type="ARBA" id="ARBA00000552"/>
    </source>
</evidence>
<organism evidence="8 9">
    <name type="scientific">Sunxiuqinia elliptica</name>
    <dbReference type="NCBI Taxonomy" id="655355"/>
    <lineage>
        <taxon>Bacteria</taxon>
        <taxon>Pseudomonadati</taxon>
        <taxon>Bacteroidota</taxon>
        <taxon>Bacteroidia</taxon>
        <taxon>Marinilabiliales</taxon>
        <taxon>Prolixibacteraceae</taxon>
        <taxon>Sunxiuqinia</taxon>
    </lineage>
</organism>
<dbReference type="InterPro" id="IPR014710">
    <property type="entry name" value="RmlC-like_jellyroll"/>
</dbReference>
<dbReference type="CDD" id="cd20294">
    <property type="entry name" value="cupin_KduI_N"/>
    <property type="match status" value="1"/>
</dbReference>
<evidence type="ECO:0000313" key="8">
    <source>
        <dbReference type="EMBL" id="SFF30852.1"/>
    </source>
</evidence>
<feature type="binding site" evidence="7">
    <location>
        <position position="198"/>
    </location>
    <ligand>
        <name>Zn(2+)</name>
        <dbReference type="ChEBI" id="CHEBI:29105"/>
    </ligand>
</feature>
<dbReference type="CDD" id="cd20491">
    <property type="entry name" value="cupin_KduI_C"/>
    <property type="match status" value="1"/>
</dbReference>
<dbReference type="GO" id="GO:0008697">
    <property type="term" value="F:4-deoxy-L-threo-5-hexosulose-uronate ketol-isomerase activity"/>
    <property type="evidence" value="ECO:0007669"/>
    <property type="project" value="UniProtKB-UniRule"/>
</dbReference>
<dbReference type="Gene3D" id="2.60.120.520">
    <property type="entry name" value="pectin degrading enzyme 5-keto 4- deoxyuronate isomerase, domain 1"/>
    <property type="match status" value="1"/>
</dbReference>
<dbReference type="GO" id="GO:0019698">
    <property type="term" value="P:D-galacturonate catabolic process"/>
    <property type="evidence" value="ECO:0007669"/>
    <property type="project" value="TreeGrafter"/>
</dbReference>
<dbReference type="UniPathway" id="UPA00545">
    <property type="reaction ID" value="UER00826"/>
</dbReference>
<dbReference type="InterPro" id="IPR011051">
    <property type="entry name" value="RmlC_Cupin_sf"/>
</dbReference>
<evidence type="ECO:0000256" key="2">
    <source>
        <dbReference type="ARBA" id="ARBA00005148"/>
    </source>
</evidence>
<accession>A0A1I2HMB5</accession>
<reference evidence="8 9" key="1">
    <citation type="submission" date="2016-10" db="EMBL/GenBank/DDBJ databases">
        <authorList>
            <person name="de Groot N.N."/>
        </authorList>
    </citation>
    <scope>NUCLEOTIDE SEQUENCE [LARGE SCALE GENOMIC DNA]</scope>
    <source>
        <strain evidence="8 9">CGMCC 1.9156</strain>
    </source>
</reference>
<dbReference type="InterPro" id="IPR007045">
    <property type="entry name" value="KduI"/>
</dbReference>
<dbReference type="RefSeq" id="WP_093919842.1">
    <property type="nucleotide sequence ID" value="NZ_FONW01000004.1"/>
</dbReference>
<dbReference type="InterPro" id="IPR021120">
    <property type="entry name" value="KduI/IolB_isomerase"/>
</dbReference>
<comment type="pathway">
    <text evidence="2 7">Glycan metabolism; pectin degradation; 2-dehydro-3-deoxy-D-gluconate from pectin: step 4/5.</text>
</comment>
<evidence type="ECO:0000256" key="6">
    <source>
        <dbReference type="ARBA" id="ARBA00023235"/>
    </source>
</evidence>
<dbReference type="SUPFAM" id="SSF51182">
    <property type="entry name" value="RmlC-like cupins"/>
    <property type="match status" value="1"/>
</dbReference>
<proteinExistence type="inferred from homology"/>
<evidence type="ECO:0000256" key="4">
    <source>
        <dbReference type="ARBA" id="ARBA00022723"/>
    </source>
</evidence>
<dbReference type="GO" id="GO:0045490">
    <property type="term" value="P:pectin catabolic process"/>
    <property type="evidence" value="ECO:0007669"/>
    <property type="project" value="UniProtKB-UniRule"/>
</dbReference>
<protein>
    <recommendedName>
        <fullName evidence="7">4-deoxy-L-threo-5-hexosulose-uronate ketol-isomerase</fullName>
        <ecNumber evidence="7">5.3.1.17</ecNumber>
    </recommendedName>
    <alternativeName>
        <fullName evidence="7">5-keto-4-deoxyuronate isomerase</fullName>
    </alternativeName>
    <alternativeName>
        <fullName evidence="7">DKI isomerase</fullName>
    </alternativeName>
</protein>
<evidence type="ECO:0000313" key="9">
    <source>
        <dbReference type="Proteomes" id="UP000198964"/>
    </source>
</evidence>
<comment type="catalytic activity">
    <reaction evidence="1 7">
        <text>5-dehydro-4-deoxy-D-glucuronate = 3-deoxy-D-glycero-2,5-hexodiulosonate</text>
        <dbReference type="Rhea" id="RHEA:23896"/>
        <dbReference type="ChEBI" id="CHEBI:17117"/>
        <dbReference type="ChEBI" id="CHEBI:29071"/>
        <dbReference type="EC" id="5.3.1.17"/>
    </reaction>
</comment>
<dbReference type="Pfam" id="PF04962">
    <property type="entry name" value="KduI"/>
    <property type="match status" value="1"/>
</dbReference>
<dbReference type="EC" id="5.3.1.17" evidence="7"/>
<dbReference type="GO" id="GO:0042840">
    <property type="term" value="P:D-glucuronate catabolic process"/>
    <property type="evidence" value="ECO:0007669"/>
    <property type="project" value="TreeGrafter"/>
</dbReference>
<dbReference type="InterPro" id="IPR027449">
    <property type="entry name" value="KduI_N"/>
</dbReference>
<dbReference type="PANTHER" id="PTHR38461">
    <property type="entry name" value="4-DEOXY-L-THREO-5-HEXOSULOSE-URONATE KETOL-ISOMERASE"/>
    <property type="match status" value="1"/>
</dbReference>
<dbReference type="NCBIfam" id="NF002091">
    <property type="entry name" value="PRK00924.1"/>
    <property type="match status" value="1"/>
</dbReference>
<dbReference type="Proteomes" id="UP000198964">
    <property type="component" value="Unassembled WGS sequence"/>
</dbReference>
<dbReference type="AlphaFoldDB" id="A0A1I2HMB5"/>
<feature type="binding site" evidence="7">
    <location>
        <position position="205"/>
    </location>
    <ligand>
        <name>Zn(2+)</name>
        <dbReference type="ChEBI" id="CHEBI:29105"/>
    </ligand>
</feature>
<comment type="cofactor">
    <cofactor evidence="7">
        <name>Zn(2+)</name>
        <dbReference type="ChEBI" id="CHEBI:29105"/>
    </cofactor>
    <text evidence="7">Binds 1 zinc ion per subunit.</text>
</comment>
<dbReference type="EMBL" id="FONW01000004">
    <property type="protein sequence ID" value="SFF30852.1"/>
    <property type="molecule type" value="Genomic_DNA"/>
</dbReference>
<keyword evidence="6 7" id="KW-0413">Isomerase</keyword>
<dbReference type="STRING" id="655355.SAMN05216283_104161"/>
<dbReference type="PANTHER" id="PTHR38461:SF1">
    <property type="entry name" value="4-DEOXY-L-THREO-5-HEXOSULOSE-URONATE KETOL-ISOMERASE"/>
    <property type="match status" value="1"/>
</dbReference>
<dbReference type="FunFam" id="2.60.120.10:FF:000018">
    <property type="entry name" value="4-deoxy-L-threo-5-hexosulose-uronate ketol-isomerase"/>
    <property type="match status" value="1"/>
</dbReference>
<comment type="similarity">
    <text evidence="3 7">Belongs to the KduI family.</text>
</comment>
<keyword evidence="5 7" id="KW-0862">Zinc</keyword>
<comment type="function">
    <text evidence="7">Catalyzes the isomerization of 5-dehydro-4-deoxy-D-glucuronate to 3-deoxy-D-glycero-2,5-hexodiulosonate.</text>
</comment>
<evidence type="ECO:0000256" key="3">
    <source>
        <dbReference type="ARBA" id="ARBA00008086"/>
    </source>
</evidence>
<dbReference type="GO" id="GO:0008270">
    <property type="term" value="F:zinc ion binding"/>
    <property type="evidence" value="ECO:0007669"/>
    <property type="project" value="UniProtKB-UniRule"/>
</dbReference>
<dbReference type="Gene3D" id="2.60.120.10">
    <property type="entry name" value="Jelly Rolls"/>
    <property type="match status" value="1"/>
</dbReference>
<evidence type="ECO:0000256" key="7">
    <source>
        <dbReference type="HAMAP-Rule" id="MF_00687"/>
    </source>
</evidence>
<name>A0A1I2HMB5_9BACT</name>
<keyword evidence="9" id="KW-1185">Reference proteome</keyword>
<sequence>MKTNFEERYAYHPEDFKGYDTSRIRKEFLMEKVMEADTINMVYSHIERYIVGGAVPVTKALTLETVDALKANYFCERREVGIINVGGKGTVSVDGTKYVLEFKDALYIGKGAKEVVFESEDSAKPAHFYFNSAPAHKTCPTKHVTLKDANVLHLGSLESSNERNINQLLINTVVETCQLQMGMTELKPGSVWNTMPAHTHSRRNEVYFYFNVPEDQAVCHFMGQPEETRHIWMKNEQAVISPSWSIHSAAGTSNYIFIWGMAGENLDYTDMDIIAPTELR</sequence>
<gene>
    <name evidence="7" type="primary">kduI</name>
    <name evidence="8" type="ORF">SAMN05216283_104161</name>
</gene>